<sequence>MDVLEKQYICCYEYARTRYAHMIKVAFEYADVNGVAGRFNNERKSAGKVITLYEVSGIFQKAYSATARVQLAEKAFKVTGIEPYNPDIISEDCYSPSIVTLAVLDNDCTVADAPEGNEVSPSTSHIDVSIQSIVPLPRYEQEQLKEKNKSQKSEIMTSSPFKNVLEKNEKEKVELEEARANRAFQNNKNGDKTKKVKTLKAKKTLILNSIENPVSSTSSANNEETICPGCEQTYDEDWMQCGLCKEWYHEECSSYEGS</sequence>
<evidence type="ECO:0000256" key="1">
    <source>
        <dbReference type="SAM" id="Coils"/>
    </source>
</evidence>
<evidence type="ECO:0008006" key="4">
    <source>
        <dbReference type="Google" id="ProtNLM"/>
    </source>
</evidence>
<keyword evidence="3" id="KW-1185">Reference proteome</keyword>
<protein>
    <recommendedName>
        <fullName evidence="4">Zinc finger PHD-type domain-containing protein</fullName>
    </recommendedName>
</protein>
<name>A0A4Y2ERV7_ARAVE</name>
<evidence type="ECO:0000313" key="2">
    <source>
        <dbReference type="EMBL" id="GBM30634.1"/>
    </source>
</evidence>
<dbReference type="AlphaFoldDB" id="A0A4Y2ERV7"/>
<dbReference type="SUPFAM" id="SSF57903">
    <property type="entry name" value="FYVE/PHD zinc finger"/>
    <property type="match status" value="1"/>
</dbReference>
<dbReference type="InterPro" id="IPR013083">
    <property type="entry name" value="Znf_RING/FYVE/PHD"/>
</dbReference>
<dbReference type="OrthoDB" id="8194222at2759"/>
<dbReference type="Proteomes" id="UP000499080">
    <property type="component" value="Unassembled WGS sequence"/>
</dbReference>
<dbReference type="EMBL" id="BGPR01000665">
    <property type="protein sequence ID" value="GBM30634.1"/>
    <property type="molecule type" value="Genomic_DNA"/>
</dbReference>
<comment type="caution">
    <text evidence="2">The sequence shown here is derived from an EMBL/GenBank/DDBJ whole genome shotgun (WGS) entry which is preliminary data.</text>
</comment>
<accession>A0A4Y2ERV7</accession>
<proteinExistence type="predicted"/>
<gene>
    <name evidence="2" type="ORF">AVEN_18323_1</name>
</gene>
<feature type="coiled-coil region" evidence="1">
    <location>
        <begin position="161"/>
        <end position="188"/>
    </location>
</feature>
<evidence type="ECO:0000313" key="3">
    <source>
        <dbReference type="Proteomes" id="UP000499080"/>
    </source>
</evidence>
<dbReference type="InterPro" id="IPR011011">
    <property type="entry name" value="Znf_FYVE_PHD"/>
</dbReference>
<keyword evidence="1" id="KW-0175">Coiled coil</keyword>
<reference evidence="2 3" key="1">
    <citation type="journal article" date="2019" name="Sci. Rep.">
        <title>Orb-weaving spider Araneus ventricosus genome elucidates the spidroin gene catalogue.</title>
        <authorList>
            <person name="Kono N."/>
            <person name="Nakamura H."/>
            <person name="Ohtoshi R."/>
            <person name="Moran D.A.P."/>
            <person name="Shinohara A."/>
            <person name="Yoshida Y."/>
            <person name="Fujiwara M."/>
            <person name="Mori M."/>
            <person name="Tomita M."/>
            <person name="Arakawa K."/>
        </authorList>
    </citation>
    <scope>NUCLEOTIDE SEQUENCE [LARGE SCALE GENOMIC DNA]</scope>
</reference>
<dbReference type="Gene3D" id="3.30.40.10">
    <property type="entry name" value="Zinc/RING finger domain, C3HC4 (zinc finger)"/>
    <property type="match status" value="1"/>
</dbReference>
<organism evidence="2 3">
    <name type="scientific">Araneus ventricosus</name>
    <name type="common">Orbweaver spider</name>
    <name type="synonym">Epeira ventricosa</name>
    <dbReference type="NCBI Taxonomy" id="182803"/>
    <lineage>
        <taxon>Eukaryota</taxon>
        <taxon>Metazoa</taxon>
        <taxon>Ecdysozoa</taxon>
        <taxon>Arthropoda</taxon>
        <taxon>Chelicerata</taxon>
        <taxon>Arachnida</taxon>
        <taxon>Araneae</taxon>
        <taxon>Araneomorphae</taxon>
        <taxon>Entelegynae</taxon>
        <taxon>Araneoidea</taxon>
        <taxon>Araneidae</taxon>
        <taxon>Araneus</taxon>
    </lineage>
</organism>
<dbReference type="CDD" id="cd15517">
    <property type="entry name" value="PHD_TCF19_like"/>
    <property type="match status" value="1"/>
</dbReference>